<dbReference type="Gene3D" id="3.90.930.1">
    <property type="match status" value="1"/>
</dbReference>
<evidence type="ECO:0000259" key="1">
    <source>
        <dbReference type="PROSITE" id="PS50076"/>
    </source>
</evidence>
<feature type="domain" description="J" evidence="1">
    <location>
        <begin position="271"/>
        <end position="330"/>
    </location>
</feature>
<reference evidence="2 3" key="1">
    <citation type="submission" date="2016-02" db="EMBL/GenBank/DDBJ databases">
        <title>Genome analysis of coral dinoflagellate symbionts highlights evolutionary adaptations to a symbiotic lifestyle.</title>
        <authorList>
            <person name="Aranda M."/>
            <person name="Li Y."/>
            <person name="Liew Y.J."/>
            <person name="Baumgarten S."/>
            <person name="Simakov O."/>
            <person name="Wilson M."/>
            <person name="Piel J."/>
            <person name="Ashoor H."/>
            <person name="Bougouffa S."/>
            <person name="Bajic V.B."/>
            <person name="Ryu T."/>
            <person name="Ravasi T."/>
            <person name="Bayer T."/>
            <person name="Micklem G."/>
            <person name="Kim H."/>
            <person name="Bhak J."/>
            <person name="Lajeunesse T.C."/>
            <person name="Voolstra C.R."/>
        </authorList>
    </citation>
    <scope>NUCLEOTIDE SEQUENCE [LARGE SCALE GENOMIC DNA]</scope>
    <source>
        <strain evidence="2 3">CCMP2467</strain>
    </source>
</reference>
<dbReference type="OrthoDB" id="1319at2759"/>
<dbReference type="SUPFAM" id="SSF46565">
    <property type="entry name" value="Chaperone J-domain"/>
    <property type="match status" value="1"/>
</dbReference>
<dbReference type="SMART" id="SM00271">
    <property type="entry name" value="DnaJ"/>
    <property type="match status" value="1"/>
</dbReference>
<dbReference type="InterPro" id="IPR001623">
    <property type="entry name" value="DnaJ_domain"/>
</dbReference>
<evidence type="ECO:0000313" key="2">
    <source>
        <dbReference type="EMBL" id="OLP81478.1"/>
    </source>
</evidence>
<keyword evidence="3" id="KW-1185">Reference proteome</keyword>
<dbReference type="InterPro" id="IPR036869">
    <property type="entry name" value="J_dom_sf"/>
</dbReference>
<dbReference type="Proteomes" id="UP000186817">
    <property type="component" value="Unassembled WGS sequence"/>
</dbReference>
<organism evidence="2 3">
    <name type="scientific">Symbiodinium microadriaticum</name>
    <name type="common">Dinoflagellate</name>
    <name type="synonym">Zooxanthella microadriatica</name>
    <dbReference type="NCBI Taxonomy" id="2951"/>
    <lineage>
        <taxon>Eukaryota</taxon>
        <taxon>Sar</taxon>
        <taxon>Alveolata</taxon>
        <taxon>Dinophyceae</taxon>
        <taxon>Suessiales</taxon>
        <taxon>Symbiodiniaceae</taxon>
        <taxon>Symbiodinium</taxon>
    </lineage>
</organism>
<comment type="caution">
    <text evidence="2">The sequence shown here is derived from an EMBL/GenBank/DDBJ whole genome shotgun (WGS) entry which is preliminary data.</text>
</comment>
<accession>A0A1Q9CEX6</accession>
<sequence>MQQAELDTEHYPQLTGDAVMKGNREMEDRVALPGGNGLLDLRKSSLEELQLARIYTRNRTEVALAQGYLSEEDESDADELDGKLYTEKYYHDNGNLKCSNLPRNPDLVAVLSNLPTTPSDGNTVCRKVARRPMRPPPTIDTLRRACERVVEEKHFDVDGVCRLDVHFALGQPFLSRKHFYPNQRMKSEKLFFVEDERTMQARKAGHWREYYEGGQIKSEIVYDEHGVRNGFCKRYGIDGSQEWVKDYTKEYGERIAVFNAKRGKLSLNAEEAAFLLGFPEGYVPKDRKEVDSYYRKKCAPLHPDKSPDPDAHERFVEVSRAREVLIKWLEPERPGPCFCWLLNVFVFAALLLPLTRKGAAVLFDPLRCSQMPTSSCNGTSVEDPEKDLCEVLGELVPRSQMFAVEVPTSITQLKICKYGLNVRLGCESQQLDSLTQAVHRKKLIRMPDAELEHVSGTTCKMPTETSSMEFDMAWIRSFLLSIN</sequence>
<proteinExistence type="predicted"/>
<evidence type="ECO:0000313" key="3">
    <source>
        <dbReference type="Proteomes" id="UP000186817"/>
    </source>
</evidence>
<dbReference type="Gene3D" id="1.10.287.110">
    <property type="entry name" value="DnaJ domain"/>
    <property type="match status" value="1"/>
</dbReference>
<dbReference type="EMBL" id="LSRX01001276">
    <property type="protein sequence ID" value="OLP81478.1"/>
    <property type="molecule type" value="Genomic_DNA"/>
</dbReference>
<dbReference type="CDD" id="cd06257">
    <property type="entry name" value="DnaJ"/>
    <property type="match status" value="1"/>
</dbReference>
<dbReference type="AlphaFoldDB" id="A0A1Q9CEX6"/>
<dbReference type="Pfam" id="PF00226">
    <property type="entry name" value="DnaJ"/>
    <property type="match status" value="1"/>
</dbReference>
<name>A0A1Q9CEX6_SYMMI</name>
<dbReference type="PROSITE" id="PS50076">
    <property type="entry name" value="DNAJ_2"/>
    <property type="match status" value="1"/>
</dbReference>
<gene>
    <name evidence="2" type="ORF">AK812_SmicGene37974</name>
</gene>
<protein>
    <recommendedName>
        <fullName evidence="1">J domain-containing protein</fullName>
    </recommendedName>
</protein>